<organism evidence="10 11">
    <name type="scientific">Streptomyces carpaticus</name>
    <dbReference type="NCBI Taxonomy" id="285558"/>
    <lineage>
        <taxon>Bacteria</taxon>
        <taxon>Bacillati</taxon>
        <taxon>Actinomycetota</taxon>
        <taxon>Actinomycetes</taxon>
        <taxon>Kitasatosporales</taxon>
        <taxon>Streptomycetaceae</taxon>
        <taxon>Streptomyces</taxon>
    </lineage>
</organism>
<evidence type="ECO:0000256" key="7">
    <source>
        <dbReference type="SAM" id="Phobius"/>
    </source>
</evidence>
<feature type="domain" description="Peptidase S8/S53" evidence="9">
    <location>
        <begin position="51"/>
        <end position="305"/>
    </location>
</feature>
<dbReference type="PANTHER" id="PTHR43806:SF11">
    <property type="entry name" value="CEREVISIN-RELATED"/>
    <property type="match status" value="1"/>
</dbReference>
<dbReference type="EMBL" id="JBHGBT010000018">
    <property type="protein sequence ID" value="MFB4196424.1"/>
    <property type="molecule type" value="Genomic_DNA"/>
</dbReference>
<evidence type="ECO:0000256" key="5">
    <source>
        <dbReference type="PROSITE-ProRule" id="PRU01240"/>
    </source>
</evidence>
<dbReference type="PANTHER" id="PTHR43806">
    <property type="entry name" value="PEPTIDASE S8"/>
    <property type="match status" value="1"/>
</dbReference>
<comment type="caution">
    <text evidence="10">The sequence shown here is derived from an EMBL/GenBank/DDBJ whole genome shotgun (WGS) entry which is preliminary data.</text>
</comment>
<keyword evidence="11" id="KW-1185">Reference proteome</keyword>
<keyword evidence="2 5" id="KW-0645">Protease</keyword>
<keyword evidence="7" id="KW-0812">Transmembrane</keyword>
<evidence type="ECO:0000313" key="11">
    <source>
        <dbReference type="Proteomes" id="UP001577267"/>
    </source>
</evidence>
<protein>
    <submittedName>
        <fullName evidence="10">S8 family serine peptidase</fullName>
    </submittedName>
</protein>
<feature type="active site" description="Charge relay system" evidence="5">
    <location>
        <position position="257"/>
    </location>
</feature>
<feature type="active site" description="Charge relay system" evidence="5">
    <location>
        <position position="94"/>
    </location>
</feature>
<evidence type="ECO:0000313" key="10">
    <source>
        <dbReference type="EMBL" id="MFB4196424.1"/>
    </source>
</evidence>
<feature type="active site" description="Charge relay system" evidence="5">
    <location>
        <position position="60"/>
    </location>
</feature>
<dbReference type="InterPro" id="IPR036852">
    <property type="entry name" value="Peptidase_S8/S53_dom_sf"/>
</dbReference>
<dbReference type="PRINTS" id="PR00723">
    <property type="entry name" value="SUBTILISIN"/>
</dbReference>
<feature type="signal peptide" evidence="8">
    <location>
        <begin position="1"/>
        <end position="27"/>
    </location>
</feature>
<dbReference type="InterPro" id="IPR050131">
    <property type="entry name" value="Peptidase_S8_subtilisin-like"/>
</dbReference>
<evidence type="ECO:0000256" key="6">
    <source>
        <dbReference type="SAM" id="MobiDB-lite"/>
    </source>
</evidence>
<evidence type="ECO:0000256" key="8">
    <source>
        <dbReference type="SAM" id="SignalP"/>
    </source>
</evidence>
<dbReference type="PROSITE" id="PS51892">
    <property type="entry name" value="SUBTILASE"/>
    <property type="match status" value="1"/>
</dbReference>
<evidence type="ECO:0000256" key="3">
    <source>
        <dbReference type="ARBA" id="ARBA00022801"/>
    </source>
</evidence>
<accession>A0ABV4ZR30</accession>
<feature type="chain" id="PRO_5045847758" evidence="8">
    <location>
        <begin position="28"/>
        <end position="404"/>
    </location>
</feature>
<proteinExistence type="inferred from homology"/>
<comment type="similarity">
    <text evidence="1 5">Belongs to the peptidase S8 family.</text>
</comment>
<feature type="region of interest" description="Disordered" evidence="6">
    <location>
        <begin position="310"/>
        <end position="373"/>
    </location>
</feature>
<feature type="transmembrane region" description="Helical" evidence="7">
    <location>
        <begin position="374"/>
        <end position="395"/>
    </location>
</feature>
<evidence type="ECO:0000256" key="1">
    <source>
        <dbReference type="ARBA" id="ARBA00011073"/>
    </source>
</evidence>
<dbReference type="Gene3D" id="3.40.50.200">
    <property type="entry name" value="Peptidase S8/S53 domain"/>
    <property type="match status" value="1"/>
</dbReference>
<dbReference type="InterPro" id="IPR006311">
    <property type="entry name" value="TAT_signal"/>
</dbReference>
<keyword evidence="8" id="KW-0732">Signal</keyword>
<dbReference type="Pfam" id="PF00082">
    <property type="entry name" value="Peptidase_S8"/>
    <property type="match status" value="1"/>
</dbReference>
<sequence>MTPTRRALVTTLALTAALTTAPTTAHAAGTPQHPWYFDTYRIQDIWEHTTGEGITVAVIDSGVDPTLPELQGQVLDGTDVRTDPEGADADSSGHGSDMAALIAGTGAGGGIRGLAPGVQILPIRTSSSAIDFDNSARIAESIDYAVSQGAQILNISLGNVESGPGRAALVESVTEAVRQGVLIFAGTGNDGAGLNGAAVPAALDGVVGVSAVDSSGERSSYSTHGPQVALAAPGDDVPGHCGDISGPACIQDEGGTSSATALASASAALIWAQHPDWTKNQVLRVMLNTAERSDDQRRDDYTGYGIVRPDRVILDGEGDPGDPDSPPIFRDWEAELDPPATPEPTPETTPAPDTEPAPGPEAEPAATSDDASPLPWVLGAGAAVLVAGSVGWLLWRRRSGVVRG</sequence>
<keyword evidence="7" id="KW-1133">Transmembrane helix</keyword>
<gene>
    <name evidence="10" type="ORF">ACE11A_18960</name>
</gene>
<evidence type="ECO:0000259" key="9">
    <source>
        <dbReference type="Pfam" id="PF00082"/>
    </source>
</evidence>
<name>A0ABV4ZR30_9ACTN</name>
<reference evidence="10 11" key="1">
    <citation type="submission" date="2024-09" db="EMBL/GenBank/DDBJ databases">
        <title>Draft genome sequence of multifaceted antimicrobials producing Streptomyces sp. strain FH1.</title>
        <authorList>
            <person name="Hassan F."/>
            <person name="Ali H."/>
            <person name="Hassan N."/>
            <person name="Nawaz A."/>
        </authorList>
    </citation>
    <scope>NUCLEOTIDE SEQUENCE [LARGE SCALE GENOMIC DNA]</scope>
    <source>
        <strain evidence="10 11">FH1</strain>
    </source>
</reference>
<dbReference type="InterPro" id="IPR000209">
    <property type="entry name" value="Peptidase_S8/S53_dom"/>
</dbReference>
<dbReference type="SUPFAM" id="SSF52743">
    <property type="entry name" value="Subtilisin-like"/>
    <property type="match status" value="1"/>
</dbReference>
<evidence type="ECO:0000256" key="2">
    <source>
        <dbReference type="ARBA" id="ARBA00022670"/>
    </source>
</evidence>
<dbReference type="PROSITE" id="PS51318">
    <property type="entry name" value="TAT"/>
    <property type="match status" value="1"/>
</dbReference>
<feature type="compositionally biased region" description="Pro residues" evidence="6">
    <location>
        <begin position="339"/>
        <end position="361"/>
    </location>
</feature>
<keyword evidence="3 5" id="KW-0378">Hydrolase</keyword>
<keyword evidence="7" id="KW-0472">Membrane</keyword>
<keyword evidence="4 5" id="KW-0720">Serine protease</keyword>
<evidence type="ECO:0000256" key="4">
    <source>
        <dbReference type="ARBA" id="ARBA00022825"/>
    </source>
</evidence>
<dbReference type="RefSeq" id="WP_375064332.1">
    <property type="nucleotide sequence ID" value="NZ_JBHGBT010000018.1"/>
</dbReference>
<dbReference type="Proteomes" id="UP001577267">
    <property type="component" value="Unassembled WGS sequence"/>
</dbReference>
<dbReference type="InterPro" id="IPR015500">
    <property type="entry name" value="Peptidase_S8_subtilisin-rel"/>
</dbReference>